<keyword evidence="3 6" id="KW-0812">Transmembrane</keyword>
<feature type="transmembrane region" description="Helical" evidence="6">
    <location>
        <begin position="146"/>
        <end position="168"/>
    </location>
</feature>
<proteinExistence type="predicted"/>
<dbReference type="EMBL" id="JQGC01000001">
    <property type="protein sequence ID" value="KFL32662.1"/>
    <property type="molecule type" value="Genomic_DNA"/>
</dbReference>
<keyword evidence="4 6" id="KW-1133">Transmembrane helix</keyword>
<keyword evidence="2" id="KW-1003">Cell membrane</keyword>
<keyword evidence="5 6" id="KW-0472">Membrane</keyword>
<feature type="transmembrane region" description="Helical" evidence="6">
    <location>
        <begin position="219"/>
        <end position="236"/>
    </location>
</feature>
<feature type="transmembrane region" description="Helical" evidence="6">
    <location>
        <begin position="41"/>
        <end position="59"/>
    </location>
</feature>
<dbReference type="Pfam" id="PF02653">
    <property type="entry name" value="BPD_transp_2"/>
    <property type="match status" value="1"/>
</dbReference>
<evidence type="ECO:0000256" key="6">
    <source>
        <dbReference type="SAM" id="Phobius"/>
    </source>
</evidence>
<name>A0A087M709_9HYPH</name>
<feature type="transmembrane region" description="Helical" evidence="6">
    <location>
        <begin position="94"/>
        <end position="112"/>
    </location>
</feature>
<evidence type="ECO:0000256" key="3">
    <source>
        <dbReference type="ARBA" id="ARBA00022692"/>
    </source>
</evidence>
<feature type="transmembrane region" description="Helical" evidence="6">
    <location>
        <begin position="6"/>
        <end position="29"/>
    </location>
</feature>
<dbReference type="PANTHER" id="PTHR43370">
    <property type="entry name" value="SUGAR ABC TRANSPORTER INTEGRAL MEMBRANE PROTEIN-RELATED"/>
    <property type="match status" value="1"/>
</dbReference>
<dbReference type="STRING" id="46914.JP75_00435"/>
<gene>
    <name evidence="7" type="ORF">JP75_00435</name>
</gene>
<evidence type="ECO:0000256" key="2">
    <source>
        <dbReference type="ARBA" id="ARBA00022475"/>
    </source>
</evidence>
<dbReference type="PANTHER" id="PTHR43370:SF2">
    <property type="entry name" value="ABC TRANSPORTER PERMEASE PROTEIN"/>
    <property type="match status" value="1"/>
</dbReference>
<evidence type="ECO:0000313" key="7">
    <source>
        <dbReference type="EMBL" id="KFL32662.1"/>
    </source>
</evidence>
<dbReference type="AlphaFoldDB" id="A0A087M709"/>
<keyword evidence="8" id="KW-1185">Reference proteome</keyword>
<dbReference type="GO" id="GO:0005886">
    <property type="term" value="C:plasma membrane"/>
    <property type="evidence" value="ECO:0007669"/>
    <property type="project" value="UniProtKB-SubCell"/>
</dbReference>
<reference evidence="7 8" key="1">
    <citation type="submission" date="2014-08" db="EMBL/GenBank/DDBJ databases">
        <authorList>
            <person name="Hassan Y.I."/>
            <person name="Lepp D."/>
            <person name="Zhou T."/>
        </authorList>
    </citation>
    <scope>NUCLEOTIDE SEQUENCE [LARGE SCALE GENOMIC DNA]</scope>
    <source>
        <strain evidence="7 8">IFO13584</strain>
    </source>
</reference>
<protein>
    <submittedName>
        <fullName evidence="7">ABC transporter permease</fullName>
    </submittedName>
</protein>
<evidence type="ECO:0000313" key="8">
    <source>
        <dbReference type="Proteomes" id="UP000028981"/>
    </source>
</evidence>
<feature type="transmembrane region" description="Helical" evidence="6">
    <location>
        <begin position="189"/>
        <end position="213"/>
    </location>
</feature>
<dbReference type="OrthoDB" id="9792579at2"/>
<accession>A0A087M709</accession>
<dbReference type="CDD" id="cd06580">
    <property type="entry name" value="TM_PBP1_transp_TpRbsC_like"/>
    <property type="match status" value="1"/>
</dbReference>
<evidence type="ECO:0000256" key="1">
    <source>
        <dbReference type="ARBA" id="ARBA00004651"/>
    </source>
</evidence>
<feature type="transmembrane region" description="Helical" evidence="6">
    <location>
        <begin position="65"/>
        <end position="85"/>
    </location>
</feature>
<evidence type="ECO:0000256" key="5">
    <source>
        <dbReference type="ARBA" id="ARBA00023136"/>
    </source>
</evidence>
<comment type="caution">
    <text evidence="7">The sequence shown here is derived from an EMBL/GenBank/DDBJ whole genome shotgun (WGS) entry which is preliminary data.</text>
</comment>
<sequence length="305" mass="31895">MDNSIFIVLIAMLGGAIRVSTPFMFVALGECLTEKSGRINLGLEGNLVLGAMVAYAISFHTGNPWIGVLAAGGSGLILGALHGYICKLPKVNDIAVGIAIMSFGTGVAFFFGKPYIQPSAPRLNSIPLGDWTGNASLAQALQVNPLFFVGILLAVLMSWAFANTRWGLIVRMTGDSAASARAMGVSVDLVRFIATTIGGMLAGIGGSFLSLYYPGSWNQGLSSGQGLMAVALVIFARWDPIRCIWAALLFGAAGAIGPSLQSVGITQGYYFFNAAPYILTLFIMIASARSKGAAREAPGELSITK</sequence>
<comment type="subcellular location">
    <subcellularLocation>
        <location evidence="1">Cell membrane</location>
        <topology evidence="1">Multi-pass membrane protein</topology>
    </subcellularLocation>
</comment>
<evidence type="ECO:0000256" key="4">
    <source>
        <dbReference type="ARBA" id="ARBA00022989"/>
    </source>
</evidence>
<dbReference type="Proteomes" id="UP000028981">
    <property type="component" value="Unassembled WGS sequence"/>
</dbReference>
<organism evidence="7 8">
    <name type="scientific">Devosia riboflavina</name>
    <dbReference type="NCBI Taxonomy" id="46914"/>
    <lineage>
        <taxon>Bacteria</taxon>
        <taxon>Pseudomonadati</taxon>
        <taxon>Pseudomonadota</taxon>
        <taxon>Alphaproteobacteria</taxon>
        <taxon>Hyphomicrobiales</taxon>
        <taxon>Devosiaceae</taxon>
        <taxon>Devosia</taxon>
    </lineage>
</organism>
<feature type="transmembrane region" description="Helical" evidence="6">
    <location>
        <begin position="243"/>
        <end position="263"/>
    </location>
</feature>
<dbReference type="InterPro" id="IPR001851">
    <property type="entry name" value="ABC_transp_permease"/>
</dbReference>
<dbReference type="GO" id="GO:0022857">
    <property type="term" value="F:transmembrane transporter activity"/>
    <property type="evidence" value="ECO:0007669"/>
    <property type="project" value="InterPro"/>
</dbReference>
<feature type="transmembrane region" description="Helical" evidence="6">
    <location>
        <begin position="269"/>
        <end position="288"/>
    </location>
</feature>